<dbReference type="EMBL" id="JAHGAW010000009">
    <property type="protein sequence ID" value="MBT2188196.1"/>
    <property type="molecule type" value="Genomic_DNA"/>
</dbReference>
<accession>A0A9X1DE27</accession>
<dbReference type="Proteomes" id="UP001138757">
    <property type="component" value="Unassembled WGS sequence"/>
</dbReference>
<evidence type="ECO:0000256" key="1">
    <source>
        <dbReference type="SAM" id="SignalP"/>
    </source>
</evidence>
<keyword evidence="3" id="KW-1185">Reference proteome</keyword>
<dbReference type="AlphaFoldDB" id="A0A9X1DE27"/>
<feature type="signal peptide" evidence="1">
    <location>
        <begin position="1"/>
        <end position="28"/>
    </location>
</feature>
<evidence type="ECO:0000313" key="3">
    <source>
        <dbReference type="Proteomes" id="UP001138757"/>
    </source>
</evidence>
<evidence type="ECO:0000313" key="2">
    <source>
        <dbReference type="EMBL" id="MBT2188196.1"/>
    </source>
</evidence>
<reference evidence="2" key="1">
    <citation type="submission" date="2021-05" db="EMBL/GenBank/DDBJ databases">
        <title>Genome of Sphingobium sp. strain.</title>
        <authorList>
            <person name="Fan R."/>
        </authorList>
    </citation>
    <scope>NUCLEOTIDE SEQUENCE</scope>
    <source>
        <strain evidence="2">H33</strain>
    </source>
</reference>
<name>A0A9X1DE27_9SPHN</name>
<organism evidence="2 3">
    <name type="scientific">Sphingobium nicotianae</name>
    <dbReference type="NCBI Taxonomy" id="2782607"/>
    <lineage>
        <taxon>Bacteria</taxon>
        <taxon>Pseudomonadati</taxon>
        <taxon>Pseudomonadota</taxon>
        <taxon>Alphaproteobacteria</taxon>
        <taxon>Sphingomonadales</taxon>
        <taxon>Sphingomonadaceae</taxon>
        <taxon>Sphingobium</taxon>
    </lineage>
</organism>
<feature type="chain" id="PRO_5040962327" evidence="1">
    <location>
        <begin position="29"/>
        <end position="258"/>
    </location>
</feature>
<comment type="caution">
    <text evidence="2">The sequence shown here is derived from an EMBL/GenBank/DDBJ whole genome shotgun (WGS) entry which is preliminary data.</text>
</comment>
<gene>
    <name evidence="2" type="ORF">KK488_14670</name>
</gene>
<protein>
    <submittedName>
        <fullName evidence="2">Uncharacterized protein</fullName>
    </submittedName>
</protein>
<dbReference type="RefSeq" id="WP_214624448.1">
    <property type="nucleotide sequence ID" value="NZ_JAHGAW010000009.1"/>
</dbReference>
<sequence length="258" mass="28860">MRRSMKWAMILAASGLPMTAGLVAPALAQDMPAVKPATPADWAAIAKLPDWSGIWQPDWGGLFGKPTLAPPVLTPEAKKVQDAFNAKKAQGENLQHEQANCIPPGMPGIMRQPYPIEFLFTPGRVTLAHETYSQVRRIYTDGRKQPEDPDPAFNGWSIGHWEGDTLVVETIGLDPSTYVMEGIHPTENTKIVERIHLTQPDVITIETAITDPALFVGTYNLKNNYMRKRDWIIREYVCEQNNRDKADEFGRPSLNIDQ</sequence>
<keyword evidence="1" id="KW-0732">Signal</keyword>
<proteinExistence type="predicted"/>